<accession>A0A0C2GAF6</accession>
<keyword evidence="2" id="KW-1185">Reference proteome</keyword>
<name>A0A0C2GAF6_9BILA</name>
<sequence>MKRKDDHLDGIERSCFRTRFDVKEAHNHQNDRVWLKGKPPLEERMVTRRQKPKQLMVWAGISYTGKTPLIFMHEGAKAQGPQYCAILENKFLPWSPRYFGEEMWTYQWDGASSYNSEETKEWIARNFLDLIWPLTSEFILLGPLPVLGYMDVTGGGSKLSIQAFIQCGQVSAAKYDTPRCPYH</sequence>
<dbReference type="AlphaFoldDB" id="A0A0C2GAF6"/>
<dbReference type="EMBL" id="KN733693">
    <property type="protein sequence ID" value="KIH57975.1"/>
    <property type="molecule type" value="Genomic_DNA"/>
</dbReference>
<reference evidence="1 2" key="1">
    <citation type="submission" date="2013-12" db="EMBL/GenBank/DDBJ databases">
        <title>Draft genome of the parsitic nematode Ancylostoma duodenale.</title>
        <authorList>
            <person name="Mitreva M."/>
        </authorList>
    </citation>
    <scope>NUCLEOTIDE SEQUENCE [LARGE SCALE GENOMIC DNA]</scope>
    <source>
        <strain evidence="1 2">Zhejiang</strain>
    </source>
</reference>
<dbReference type="Gene3D" id="3.30.420.10">
    <property type="entry name" value="Ribonuclease H-like superfamily/Ribonuclease H"/>
    <property type="match status" value="1"/>
</dbReference>
<gene>
    <name evidence="1" type="ORF">ANCDUO_11829</name>
</gene>
<evidence type="ECO:0000313" key="2">
    <source>
        <dbReference type="Proteomes" id="UP000054047"/>
    </source>
</evidence>
<dbReference type="Proteomes" id="UP000054047">
    <property type="component" value="Unassembled WGS sequence"/>
</dbReference>
<protein>
    <submittedName>
        <fullName evidence="1">Uncharacterized protein</fullName>
    </submittedName>
</protein>
<proteinExistence type="predicted"/>
<evidence type="ECO:0000313" key="1">
    <source>
        <dbReference type="EMBL" id="KIH57975.1"/>
    </source>
</evidence>
<dbReference type="InterPro" id="IPR036397">
    <property type="entry name" value="RNaseH_sf"/>
</dbReference>
<dbReference type="GO" id="GO:0003676">
    <property type="term" value="F:nucleic acid binding"/>
    <property type="evidence" value="ECO:0007669"/>
    <property type="project" value="InterPro"/>
</dbReference>
<organism evidence="1 2">
    <name type="scientific">Ancylostoma duodenale</name>
    <dbReference type="NCBI Taxonomy" id="51022"/>
    <lineage>
        <taxon>Eukaryota</taxon>
        <taxon>Metazoa</taxon>
        <taxon>Ecdysozoa</taxon>
        <taxon>Nematoda</taxon>
        <taxon>Chromadorea</taxon>
        <taxon>Rhabditida</taxon>
        <taxon>Rhabditina</taxon>
        <taxon>Rhabditomorpha</taxon>
        <taxon>Strongyloidea</taxon>
        <taxon>Ancylostomatidae</taxon>
        <taxon>Ancylostomatinae</taxon>
        <taxon>Ancylostoma</taxon>
    </lineage>
</organism>